<keyword evidence="9 17" id="KW-0560">Oxidoreductase</keyword>
<evidence type="ECO:0000256" key="5">
    <source>
        <dbReference type="ARBA" id="ARBA00022630"/>
    </source>
</evidence>
<dbReference type="SUPFAM" id="SSF51395">
    <property type="entry name" value="FMN-linked oxidoreductases"/>
    <property type="match status" value="1"/>
</dbReference>
<dbReference type="Pfam" id="PF01645">
    <property type="entry name" value="Glu_synthase"/>
    <property type="match status" value="1"/>
</dbReference>
<evidence type="ECO:0000313" key="18">
    <source>
        <dbReference type="Proteomes" id="UP001595443"/>
    </source>
</evidence>
<evidence type="ECO:0000256" key="9">
    <source>
        <dbReference type="ARBA" id="ARBA00023002"/>
    </source>
</evidence>
<evidence type="ECO:0000256" key="11">
    <source>
        <dbReference type="ARBA" id="ARBA00023014"/>
    </source>
</evidence>
<dbReference type="InterPro" id="IPR036485">
    <property type="entry name" value="Glu_synth_asu_C_sf"/>
</dbReference>
<evidence type="ECO:0000256" key="10">
    <source>
        <dbReference type="ARBA" id="ARBA00023004"/>
    </source>
</evidence>
<dbReference type="Proteomes" id="UP001595443">
    <property type="component" value="Unassembled WGS sequence"/>
</dbReference>
<dbReference type="CDD" id="cd02808">
    <property type="entry name" value="GltS_FMN"/>
    <property type="match status" value="1"/>
</dbReference>
<feature type="region of interest" description="Disordered" evidence="15">
    <location>
        <begin position="910"/>
        <end position="934"/>
    </location>
</feature>
<keyword evidence="11" id="KW-0411">Iron-sulfur</keyword>
<dbReference type="EMBL" id="JBHRSK010000016">
    <property type="protein sequence ID" value="MFC2969921.1"/>
    <property type="molecule type" value="Genomic_DNA"/>
</dbReference>
<evidence type="ECO:0000256" key="3">
    <source>
        <dbReference type="ARBA" id="ARBA00009716"/>
    </source>
</evidence>
<dbReference type="Pfam" id="PF01493">
    <property type="entry name" value="GXGXG"/>
    <property type="match status" value="1"/>
</dbReference>
<evidence type="ECO:0000256" key="13">
    <source>
        <dbReference type="ARBA" id="ARBA00023291"/>
    </source>
</evidence>
<gene>
    <name evidence="17" type="primary">gltB</name>
    <name evidence="17" type="ORF">ACFOES_17630</name>
</gene>
<keyword evidence="18" id="KW-1185">Reference proteome</keyword>
<dbReference type="CDD" id="cd00982">
    <property type="entry name" value="gltB_C"/>
    <property type="match status" value="1"/>
</dbReference>
<evidence type="ECO:0000256" key="7">
    <source>
        <dbReference type="ARBA" id="ARBA00022723"/>
    </source>
</evidence>
<dbReference type="Gene3D" id="2.160.20.60">
    <property type="entry name" value="Glutamate synthase, alpha subunit, C-terminal domain"/>
    <property type="match status" value="1"/>
</dbReference>
<evidence type="ECO:0000256" key="4">
    <source>
        <dbReference type="ARBA" id="ARBA00022605"/>
    </source>
</evidence>
<dbReference type="InterPro" id="IPR013785">
    <property type="entry name" value="Aldolase_TIM"/>
</dbReference>
<dbReference type="PANTHER" id="PTHR11938:SF133">
    <property type="entry name" value="GLUTAMATE SYNTHASE (NADH)"/>
    <property type="match status" value="1"/>
</dbReference>
<evidence type="ECO:0000256" key="12">
    <source>
        <dbReference type="ARBA" id="ARBA00023164"/>
    </source>
</evidence>
<dbReference type="Gene3D" id="3.20.20.70">
    <property type="entry name" value="Aldolase class I"/>
    <property type="match status" value="2"/>
</dbReference>
<evidence type="ECO:0000256" key="1">
    <source>
        <dbReference type="ARBA" id="ARBA00001917"/>
    </source>
</evidence>
<dbReference type="InterPro" id="IPR017932">
    <property type="entry name" value="GATase_2_dom"/>
</dbReference>
<dbReference type="InterPro" id="IPR002489">
    <property type="entry name" value="Glu_synth_asu_C"/>
</dbReference>
<proteinExistence type="inferred from homology"/>
<keyword evidence="12" id="KW-0314">Glutamate biosynthesis</keyword>
<keyword evidence="13" id="KW-0003">3Fe-4S</keyword>
<evidence type="ECO:0000256" key="6">
    <source>
        <dbReference type="ARBA" id="ARBA00022643"/>
    </source>
</evidence>
<evidence type="ECO:0000256" key="14">
    <source>
        <dbReference type="ARBA" id="ARBA00029440"/>
    </source>
</evidence>
<feature type="domain" description="Glutamine amidotransferase type-2" evidence="16">
    <location>
        <begin position="34"/>
        <end position="431"/>
    </location>
</feature>
<sequence>MTKYDDAWVAAEEAKRALMAEQGLYRPDDEHASCGVGLVVSLSGTPSREVVQNGIDALKAVWHRGAVDADGKTGDGAGIHLQIPAPFFYDQIRRTGHEPDMHKLVAVGQVFLPRTDFGAQERCRTIVESEVLRMGHYIYGWRHVPVNIDVLGEKANATRPEIEQILIRCEKDIDQETFERELYIIRRRIEKAVAAAQIAGLYLCSLSCRSVIYKGMMLAEQVAEFYPDLMDERFQSAFAIYHQRYSTNTFPQWWLAQPFRMLAHNGEINTLKGNVNWMKSHEIRMASTSFGEWAEDIKPIVPTGSSDSAALDAVFEVMVRAGRSAPMAKTMLVPEAWSKTTGEMPKAWQDMYAYCNAVMEPWDGPAALAMTDGRWVCAGLDRNGLRPMRYVVTGNDLLIAGSEAGMVPVDETTVREKGALGPGQLIAVDMAEGKLFHDEEMKDRLARSQPYADWIEKVTDLNAMLRDVPEKPMFEGAELRRRQIAAGYSLEELEQVLAPMAEDGKEMIASMGDDTPAAVLSKQYRPLSHFFRQNFSQVTNPPIDSLRESRVMSLKTRFGNLKNVLDEDSSQTEILVLESPFIANAEFDVMFEQFAGSVAIIDCTFSDGGEHDALRLGLQRIRNEAEDAVRSGAAHIVLTDQNQGPDKVPMPMILATSAVHSWLTRKGLRTFTSLNVRSAECIDPHYFAVLIGCGATTVNAYLAQDSIADRIRRGLIEGSLEDAMRRYRDAIDAGLLKIMSKMGISIISSYRGGLNFEAVGLSRAMVAEYFPGMHSRISGIGIHGIQHKLEEIHAKGWKGNTDVLPIGGFYKARRSGEKHAWEAQTMHMLQSACDRASYDLWKQYSAAMRANPPIHLRDLLDIKPLGRPVPIEEVESITSIRKRFVTPGMSLGALSPEAHKTLNVAMNRIGAKSDSGEGGEDPAHFLPEPNGDNPSAKIKQVASGRFGVTAEYLNACEELEIKVAQGAKPGEGGQLPGMKVTALIARLRHSTPGVTLISPPPHHDIYSIEDLAQLIYDLKQINPRAKVTVKLVASSGVGTIAAGVAKAKADVILVSGHNGGTGASPATSVKFAGLPWEMGLTEAHQVLAMNNLRERVTLRTDGGLRTGRDIIIAAMMGAEEYGIGTAALIAMGCIMVRQCQSNTCPVGVCTQKEELRAKFTGTADKVVNLITFYAQEVREIMASIGARSLDEIIGRADLLTQVSRGAAHLDDLDLNPLLITVDGASKIRYDRSKPRNAVPDTLDAEIIRDGARFFEDGEKMQLSYAVRNTHRTIGTRASSHIVRKFGMRNSLQPDHLTVKLSGSCGQSLGAFAAPGLKLEVSGDANDYVGKGLSGGLIVVRPPMASPLTASENTIIGNTVLYGATDGYLFAAGRAGERFAVRNSGARVVIEGCGTNGCEYMTGGVAVILGSIGANFGAGMTGGMAYLYDPEGVAEEMMNLDTLVTCAVGHPHWEAELKGLIERHARETGSRKAQKLLANWADERANFLQVCPKEMLAHLPQPLSSDAEAMPAE</sequence>
<evidence type="ECO:0000256" key="15">
    <source>
        <dbReference type="SAM" id="MobiDB-lite"/>
    </source>
</evidence>
<name>A0ABV7ALS4_9RHOB</name>
<dbReference type="Pfam" id="PF00310">
    <property type="entry name" value="GATase_2"/>
    <property type="match status" value="1"/>
</dbReference>
<comment type="similarity">
    <text evidence="3">Belongs to the glutamate synthase family.</text>
</comment>
<evidence type="ECO:0000313" key="17">
    <source>
        <dbReference type="EMBL" id="MFC2969921.1"/>
    </source>
</evidence>
<accession>A0ABV7ALS4</accession>
<keyword evidence="8" id="KW-0315">Glutamine amidotransferase</keyword>
<dbReference type="SUPFAM" id="SSF69336">
    <property type="entry name" value="Alpha subunit of glutamate synthase, C-terminal domain"/>
    <property type="match status" value="1"/>
</dbReference>
<protein>
    <submittedName>
        <fullName evidence="17">Glutamate synthase large subunit</fullName>
        <ecNumber evidence="17">1.4.1.13</ecNumber>
    </submittedName>
</protein>
<dbReference type="Gene3D" id="3.60.20.10">
    <property type="entry name" value="Glutamine Phosphoribosylpyrophosphate, subunit 1, domain 1"/>
    <property type="match status" value="1"/>
</dbReference>
<comment type="pathway">
    <text evidence="14">Amino-acid biosynthesis.</text>
</comment>
<comment type="cofactor">
    <cofactor evidence="2">
        <name>[3Fe-4S] cluster</name>
        <dbReference type="ChEBI" id="CHEBI:21137"/>
    </cofactor>
</comment>
<organism evidence="17 18">
    <name type="scientific">Acidimangrovimonas pyrenivorans</name>
    <dbReference type="NCBI Taxonomy" id="2030798"/>
    <lineage>
        <taxon>Bacteria</taxon>
        <taxon>Pseudomonadati</taxon>
        <taxon>Pseudomonadota</taxon>
        <taxon>Alphaproteobacteria</taxon>
        <taxon>Rhodobacterales</taxon>
        <taxon>Paracoccaceae</taxon>
        <taxon>Acidimangrovimonas</taxon>
    </lineage>
</organism>
<dbReference type="Pfam" id="PF04898">
    <property type="entry name" value="Glu_syn_central"/>
    <property type="match status" value="1"/>
</dbReference>
<dbReference type="InterPro" id="IPR002932">
    <property type="entry name" value="Glu_synthdom"/>
</dbReference>
<dbReference type="PROSITE" id="PS51278">
    <property type="entry name" value="GATASE_TYPE_2"/>
    <property type="match status" value="1"/>
</dbReference>
<dbReference type="InterPro" id="IPR050711">
    <property type="entry name" value="ET-N_metabolism_enzyme"/>
</dbReference>
<evidence type="ECO:0000256" key="2">
    <source>
        <dbReference type="ARBA" id="ARBA00001927"/>
    </source>
</evidence>
<dbReference type="GO" id="GO:0004355">
    <property type="term" value="F:glutamate synthase (NADPH) activity"/>
    <property type="evidence" value="ECO:0007669"/>
    <property type="project" value="UniProtKB-EC"/>
</dbReference>
<keyword evidence="10" id="KW-0408">Iron</keyword>
<keyword evidence="5" id="KW-0285">Flavoprotein</keyword>
<dbReference type="InterPro" id="IPR029055">
    <property type="entry name" value="Ntn_hydrolases_N"/>
</dbReference>
<dbReference type="SUPFAM" id="SSF56235">
    <property type="entry name" value="N-terminal nucleophile aminohydrolases (Ntn hydrolases)"/>
    <property type="match status" value="1"/>
</dbReference>
<keyword evidence="7" id="KW-0479">Metal-binding</keyword>
<reference evidence="18" key="1">
    <citation type="journal article" date="2019" name="Int. J. Syst. Evol. Microbiol.">
        <title>The Global Catalogue of Microorganisms (GCM) 10K type strain sequencing project: providing services to taxonomists for standard genome sequencing and annotation.</title>
        <authorList>
            <consortium name="The Broad Institute Genomics Platform"/>
            <consortium name="The Broad Institute Genome Sequencing Center for Infectious Disease"/>
            <person name="Wu L."/>
            <person name="Ma J."/>
        </authorList>
    </citation>
    <scope>NUCLEOTIDE SEQUENCE [LARGE SCALE GENOMIC DNA]</scope>
    <source>
        <strain evidence="18">KCTC 62192</strain>
    </source>
</reference>
<dbReference type="PANTHER" id="PTHR11938">
    <property type="entry name" value="FAD NADPH DEHYDROGENASE/OXIDOREDUCTASE"/>
    <property type="match status" value="1"/>
</dbReference>
<keyword evidence="4" id="KW-0028">Amino-acid biosynthesis</keyword>
<comment type="caution">
    <text evidence="17">The sequence shown here is derived from an EMBL/GenBank/DDBJ whole genome shotgun (WGS) entry which is preliminary data.</text>
</comment>
<comment type="cofactor">
    <cofactor evidence="1">
        <name>FMN</name>
        <dbReference type="ChEBI" id="CHEBI:58210"/>
    </cofactor>
</comment>
<dbReference type="RefSeq" id="WP_377834681.1">
    <property type="nucleotide sequence ID" value="NZ_JBHRSK010000016.1"/>
</dbReference>
<dbReference type="CDD" id="cd00713">
    <property type="entry name" value="GltS"/>
    <property type="match status" value="1"/>
</dbReference>
<dbReference type="InterPro" id="IPR006982">
    <property type="entry name" value="Glu_synth_centr_N"/>
</dbReference>
<dbReference type="EC" id="1.4.1.13" evidence="17"/>
<keyword evidence="6" id="KW-0288">FMN</keyword>
<evidence type="ECO:0000259" key="16">
    <source>
        <dbReference type="PROSITE" id="PS51278"/>
    </source>
</evidence>
<evidence type="ECO:0000256" key="8">
    <source>
        <dbReference type="ARBA" id="ARBA00022962"/>
    </source>
</evidence>
<dbReference type="NCBIfam" id="NF008730">
    <property type="entry name" value="PRK11750.1"/>
    <property type="match status" value="1"/>
</dbReference>